<evidence type="ECO:0000256" key="2">
    <source>
        <dbReference type="ARBA" id="ARBA00022490"/>
    </source>
</evidence>
<keyword evidence="7 11" id="KW-0648">Protein biosynthesis</keyword>
<evidence type="ECO:0000256" key="8">
    <source>
        <dbReference type="ARBA" id="ARBA00023146"/>
    </source>
</evidence>
<evidence type="ECO:0000256" key="11">
    <source>
        <dbReference type="HAMAP-Rule" id="MF_02006"/>
    </source>
</evidence>
<dbReference type="Pfam" id="PF00579">
    <property type="entry name" value="tRNA-synt_1b"/>
    <property type="match status" value="1"/>
</dbReference>
<feature type="binding site" evidence="11">
    <location>
        <position position="178"/>
    </location>
    <ligand>
        <name>L-tyrosine</name>
        <dbReference type="ChEBI" id="CHEBI:58315"/>
    </ligand>
</feature>
<keyword evidence="6 12" id="KW-0694">RNA-binding</keyword>
<dbReference type="EC" id="6.1.1.1" evidence="11"/>
<feature type="binding site" evidence="11">
    <location>
        <position position="237"/>
    </location>
    <ligand>
        <name>ATP</name>
        <dbReference type="ChEBI" id="CHEBI:30616"/>
    </ligand>
</feature>
<dbReference type="Gene3D" id="3.40.50.620">
    <property type="entry name" value="HUPs"/>
    <property type="match status" value="1"/>
</dbReference>
<evidence type="ECO:0000256" key="1">
    <source>
        <dbReference type="ARBA" id="ARBA00004496"/>
    </source>
</evidence>
<dbReference type="InterPro" id="IPR002305">
    <property type="entry name" value="aa-tRNA-synth_Ic"/>
</dbReference>
<keyword evidence="5 11" id="KW-0067">ATP-binding</keyword>
<dbReference type="InterPro" id="IPR014729">
    <property type="entry name" value="Rossmann-like_a/b/a_fold"/>
</dbReference>
<dbReference type="PANTHER" id="PTHR11766">
    <property type="entry name" value="TYROSYL-TRNA SYNTHETASE"/>
    <property type="match status" value="1"/>
</dbReference>
<gene>
    <name evidence="11 14" type="primary">tyrS</name>
    <name evidence="14" type="ORF">NCTC8684_00862</name>
</gene>
<dbReference type="HAMAP" id="MF_02006">
    <property type="entry name" value="Tyr_tRNA_synth_type1"/>
    <property type="match status" value="1"/>
</dbReference>
<dbReference type="InterPro" id="IPR024107">
    <property type="entry name" value="Tyr-tRNA-ligase_bac_1"/>
</dbReference>
<dbReference type="GO" id="GO:0005524">
    <property type="term" value="F:ATP binding"/>
    <property type="evidence" value="ECO:0007669"/>
    <property type="project" value="UniProtKB-UniRule"/>
</dbReference>
<dbReference type="Pfam" id="PF22421">
    <property type="entry name" value="SYY_C-terminal"/>
    <property type="match status" value="1"/>
</dbReference>
<evidence type="ECO:0000256" key="12">
    <source>
        <dbReference type="PROSITE-ProRule" id="PRU00182"/>
    </source>
</evidence>
<dbReference type="SUPFAM" id="SSF55174">
    <property type="entry name" value="Alpha-L RNA-binding motif"/>
    <property type="match status" value="1"/>
</dbReference>
<feature type="binding site" evidence="11">
    <location>
        <position position="174"/>
    </location>
    <ligand>
        <name>L-tyrosine</name>
        <dbReference type="ChEBI" id="CHEBI:58315"/>
    </ligand>
</feature>
<evidence type="ECO:0000256" key="3">
    <source>
        <dbReference type="ARBA" id="ARBA00022598"/>
    </source>
</evidence>
<dbReference type="GO" id="GO:0042803">
    <property type="term" value="F:protein homodimerization activity"/>
    <property type="evidence" value="ECO:0007669"/>
    <property type="project" value="UniProtKB-ARBA"/>
</dbReference>
<dbReference type="PROSITE" id="PS50889">
    <property type="entry name" value="S4"/>
    <property type="match status" value="1"/>
</dbReference>
<evidence type="ECO:0000256" key="6">
    <source>
        <dbReference type="ARBA" id="ARBA00022884"/>
    </source>
</evidence>
<dbReference type="PANTHER" id="PTHR11766:SF0">
    <property type="entry name" value="TYROSINE--TRNA LIGASE, MITOCHONDRIAL"/>
    <property type="match status" value="1"/>
</dbReference>
<protein>
    <recommendedName>
        <fullName evidence="11">Tyrosine--tRNA ligase</fullName>
        <ecNumber evidence="11">6.1.1.1</ecNumber>
    </recommendedName>
    <alternativeName>
        <fullName evidence="11">Tyrosyl-tRNA synthetase</fullName>
        <shortName evidence="11">TyrRS</shortName>
    </alternativeName>
</protein>
<dbReference type="NCBIfam" id="TIGR00234">
    <property type="entry name" value="tyrS"/>
    <property type="match status" value="1"/>
</dbReference>
<feature type="short sequence motif" description="'HIGH' region" evidence="11">
    <location>
        <begin position="42"/>
        <end position="51"/>
    </location>
</feature>
<dbReference type="PRINTS" id="PR01040">
    <property type="entry name" value="TRNASYNTHTYR"/>
</dbReference>
<keyword evidence="3 11" id="KW-0436">Ligase</keyword>
<comment type="subunit">
    <text evidence="11">Homodimer.</text>
</comment>
<sequence>MTQTALLQDLEARGLIAQTTDMAALQELLNKESVTLYCGFDPTADSLHIGSLVPILMLKRFQQAGHRPVALVGGATGMIGDPSFKAAERKLNTPDVIEGWVEKIRKQVEPFLSFEGENAAVMANNYDWFGKMNALEFLRDIGKHFSVNAMIKKESVQQRINRDDQGISYTEFSYSLLQGYDFAELNQRLGCKLQIGGSDQWGNITAGTDLTRRLNQTQVYGLTMPLVTKADGTKFGKTESGTIWLDAKKTSPYAFYQFWLGTADADVYKFLRYFSFLSVDEIASIEEADKSREGKPEGQRILAEQVTELVHGKAALEAAQRITHSLFSNDLSSLTAEDFAQLAQDGLPTIRLDKSASGLIDALAAGGLAKSKSEARTFIQSGAVSVNGIKVDSLEHAIDDGERLFGQYSLLKRGKKLYALVDWQ</sequence>
<keyword evidence="8 11" id="KW-0030">Aminoacyl-tRNA synthetase</keyword>
<dbReference type="InterPro" id="IPR002307">
    <property type="entry name" value="Tyr-tRNA-ligase"/>
</dbReference>
<dbReference type="SUPFAM" id="SSF52374">
    <property type="entry name" value="Nucleotidylyl transferase"/>
    <property type="match status" value="1"/>
</dbReference>
<reference evidence="14 15" key="1">
    <citation type="submission" date="2018-06" db="EMBL/GenBank/DDBJ databases">
        <authorList>
            <consortium name="Pathogen Informatics"/>
            <person name="Doyle S."/>
        </authorList>
    </citation>
    <scope>NUCLEOTIDE SEQUENCE [LARGE SCALE GENOMIC DNA]</scope>
    <source>
        <strain evidence="14 15">NCTC8684</strain>
    </source>
</reference>
<dbReference type="InterPro" id="IPR054608">
    <property type="entry name" value="SYY-like_C"/>
</dbReference>
<dbReference type="EMBL" id="UIGR01000001">
    <property type="protein sequence ID" value="SUX31796.1"/>
    <property type="molecule type" value="Genomic_DNA"/>
</dbReference>
<feature type="short sequence motif" description="'KMSKS' region" evidence="11">
    <location>
        <begin position="234"/>
        <end position="238"/>
    </location>
</feature>
<dbReference type="CDD" id="cd00805">
    <property type="entry name" value="TyrRS_core"/>
    <property type="match status" value="1"/>
</dbReference>
<evidence type="ECO:0000256" key="4">
    <source>
        <dbReference type="ARBA" id="ARBA00022741"/>
    </source>
</evidence>
<evidence type="ECO:0000256" key="10">
    <source>
        <dbReference type="ARBA" id="ARBA00060965"/>
    </source>
</evidence>
<evidence type="ECO:0000313" key="15">
    <source>
        <dbReference type="Proteomes" id="UP000254029"/>
    </source>
</evidence>
<name>A0AAX2M6A9_CHRVL</name>
<dbReference type="GO" id="GO:0006437">
    <property type="term" value="P:tyrosyl-tRNA aminoacylation"/>
    <property type="evidence" value="ECO:0007669"/>
    <property type="project" value="UniProtKB-UniRule"/>
</dbReference>
<evidence type="ECO:0000259" key="13">
    <source>
        <dbReference type="SMART" id="SM00363"/>
    </source>
</evidence>
<comment type="similarity">
    <text evidence="10 11">Belongs to the class-I aminoacyl-tRNA synthetase family. TyrS type 1 subfamily.</text>
</comment>
<dbReference type="FunFam" id="1.10.240.10:FF:000001">
    <property type="entry name" value="Tyrosine--tRNA ligase"/>
    <property type="match status" value="1"/>
</dbReference>
<comment type="subcellular location">
    <subcellularLocation>
        <location evidence="1 11">Cytoplasm</location>
    </subcellularLocation>
</comment>
<evidence type="ECO:0000256" key="7">
    <source>
        <dbReference type="ARBA" id="ARBA00022917"/>
    </source>
</evidence>
<dbReference type="Gene3D" id="3.10.290.10">
    <property type="entry name" value="RNA-binding S4 domain"/>
    <property type="match status" value="1"/>
</dbReference>
<organism evidence="14 15">
    <name type="scientific">Chromobacterium violaceum</name>
    <dbReference type="NCBI Taxonomy" id="536"/>
    <lineage>
        <taxon>Bacteria</taxon>
        <taxon>Pseudomonadati</taxon>
        <taxon>Pseudomonadota</taxon>
        <taxon>Betaproteobacteria</taxon>
        <taxon>Neisseriales</taxon>
        <taxon>Chromobacteriaceae</taxon>
        <taxon>Chromobacterium</taxon>
    </lineage>
</organism>
<feature type="binding site" evidence="11">
    <location>
        <position position="37"/>
    </location>
    <ligand>
        <name>L-tyrosine</name>
        <dbReference type="ChEBI" id="CHEBI:58315"/>
    </ligand>
</feature>
<keyword evidence="4 11" id="KW-0547">Nucleotide-binding</keyword>
<dbReference type="SMART" id="SM00363">
    <property type="entry name" value="S4"/>
    <property type="match status" value="1"/>
</dbReference>
<dbReference type="Gene3D" id="1.10.240.10">
    <property type="entry name" value="Tyrosyl-Transfer RNA Synthetase"/>
    <property type="match status" value="1"/>
</dbReference>
<dbReference type="InterPro" id="IPR002942">
    <property type="entry name" value="S4_RNA-bd"/>
</dbReference>
<dbReference type="GO" id="GO:0005829">
    <property type="term" value="C:cytosol"/>
    <property type="evidence" value="ECO:0007669"/>
    <property type="project" value="TreeGrafter"/>
</dbReference>
<dbReference type="GO" id="GO:0003723">
    <property type="term" value="F:RNA binding"/>
    <property type="evidence" value="ECO:0007669"/>
    <property type="project" value="UniProtKB-KW"/>
</dbReference>
<dbReference type="GO" id="GO:0004831">
    <property type="term" value="F:tyrosine-tRNA ligase activity"/>
    <property type="evidence" value="ECO:0007669"/>
    <property type="project" value="UniProtKB-UniRule"/>
</dbReference>
<feature type="domain" description="RNA-binding S4" evidence="13">
    <location>
        <begin position="357"/>
        <end position="419"/>
    </location>
</feature>
<dbReference type="InterPro" id="IPR024088">
    <property type="entry name" value="Tyr-tRNA-ligase_bac-type"/>
</dbReference>
<evidence type="ECO:0000313" key="14">
    <source>
        <dbReference type="EMBL" id="SUX31796.1"/>
    </source>
</evidence>
<proteinExistence type="inferred from homology"/>
<keyword evidence="2 11" id="KW-0963">Cytoplasm</keyword>
<comment type="function">
    <text evidence="11">Catalyzes the attachment of tyrosine to tRNA(Tyr) in a two-step reaction: tyrosine is first activated by ATP to form Tyr-AMP and then transferred to the acceptor end of tRNA(Tyr).</text>
</comment>
<accession>A0AAX2M6A9</accession>
<dbReference type="InterPro" id="IPR036986">
    <property type="entry name" value="S4_RNA-bd_sf"/>
</dbReference>
<evidence type="ECO:0000256" key="5">
    <source>
        <dbReference type="ARBA" id="ARBA00022840"/>
    </source>
</evidence>
<dbReference type="CDD" id="cd00165">
    <property type="entry name" value="S4"/>
    <property type="match status" value="1"/>
</dbReference>
<dbReference type="FunFam" id="3.40.50.620:FF:000008">
    <property type="entry name" value="Tyrosine--tRNA ligase"/>
    <property type="match status" value="1"/>
</dbReference>
<comment type="caution">
    <text evidence="14">The sequence shown here is derived from an EMBL/GenBank/DDBJ whole genome shotgun (WGS) entry which is preliminary data.</text>
</comment>
<dbReference type="AlphaFoldDB" id="A0AAX2M6A9"/>
<dbReference type="RefSeq" id="WP_076226112.1">
    <property type="nucleotide sequence ID" value="NZ_JBHMEH010000082.1"/>
</dbReference>
<evidence type="ECO:0000256" key="9">
    <source>
        <dbReference type="ARBA" id="ARBA00048248"/>
    </source>
</evidence>
<dbReference type="Proteomes" id="UP000254029">
    <property type="component" value="Unassembled WGS sequence"/>
</dbReference>
<comment type="catalytic activity">
    <reaction evidence="9 11">
        <text>tRNA(Tyr) + L-tyrosine + ATP = L-tyrosyl-tRNA(Tyr) + AMP + diphosphate + H(+)</text>
        <dbReference type="Rhea" id="RHEA:10220"/>
        <dbReference type="Rhea" id="RHEA-COMP:9706"/>
        <dbReference type="Rhea" id="RHEA-COMP:9707"/>
        <dbReference type="ChEBI" id="CHEBI:15378"/>
        <dbReference type="ChEBI" id="CHEBI:30616"/>
        <dbReference type="ChEBI" id="CHEBI:33019"/>
        <dbReference type="ChEBI" id="CHEBI:58315"/>
        <dbReference type="ChEBI" id="CHEBI:78442"/>
        <dbReference type="ChEBI" id="CHEBI:78536"/>
        <dbReference type="ChEBI" id="CHEBI:456215"/>
        <dbReference type="EC" id="6.1.1.1"/>
    </reaction>
</comment>